<dbReference type="Pfam" id="PF12833">
    <property type="entry name" value="HTH_18"/>
    <property type="match status" value="1"/>
</dbReference>
<dbReference type="Gene3D" id="1.10.10.60">
    <property type="entry name" value="Homeodomain-like"/>
    <property type="match status" value="1"/>
</dbReference>
<keyword evidence="3" id="KW-0804">Transcription</keyword>
<gene>
    <name evidence="5" type="ORF">SAMN05444267_1001188</name>
</gene>
<evidence type="ECO:0000259" key="4">
    <source>
        <dbReference type="PROSITE" id="PS01124"/>
    </source>
</evidence>
<feature type="domain" description="HTH araC/xylS-type" evidence="4">
    <location>
        <begin position="184"/>
        <end position="283"/>
    </location>
</feature>
<dbReference type="OrthoDB" id="2600165at2"/>
<dbReference type="Proteomes" id="UP000184364">
    <property type="component" value="Unassembled WGS sequence"/>
</dbReference>
<protein>
    <submittedName>
        <fullName evidence="5">AraC-type DNA-binding protein</fullName>
    </submittedName>
</protein>
<keyword evidence="6" id="KW-1185">Reference proteome</keyword>
<dbReference type="InterPro" id="IPR018060">
    <property type="entry name" value="HTH_AraC"/>
</dbReference>
<dbReference type="SMART" id="SM00342">
    <property type="entry name" value="HTH_ARAC"/>
    <property type="match status" value="1"/>
</dbReference>
<evidence type="ECO:0000313" key="6">
    <source>
        <dbReference type="Proteomes" id="UP000184364"/>
    </source>
</evidence>
<name>A0A1M6Q1Q9_9FLAO</name>
<proteinExistence type="predicted"/>
<dbReference type="AlphaFoldDB" id="A0A1M6Q1Q9"/>
<evidence type="ECO:0000256" key="1">
    <source>
        <dbReference type="ARBA" id="ARBA00023015"/>
    </source>
</evidence>
<dbReference type="GO" id="GO:0003700">
    <property type="term" value="F:DNA-binding transcription factor activity"/>
    <property type="evidence" value="ECO:0007669"/>
    <property type="project" value="InterPro"/>
</dbReference>
<dbReference type="STRING" id="1302687.SAMN05444267_1001188"/>
<evidence type="ECO:0000256" key="3">
    <source>
        <dbReference type="ARBA" id="ARBA00023163"/>
    </source>
</evidence>
<dbReference type="SUPFAM" id="SSF46689">
    <property type="entry name" value="Homeodomain-like"/>
    <property type="match status" value="1"/>
</dbReference>
<evidence type="ECO:0000313" key="5">
    <source>
        <dbReference type="EMBL" id="SHK14016.1"/>
    </source>
</evidence>
<dbReference type="EMBL" id="FRAV01000001">
    <property type="protein sequence ID" value="SHK14016.1"/>
    <property type="molecule type" value="Genomic_DNA"/>
</dbReference>
<reference evidence="6" key="1">
    <citation type="submission" date="2016-11" db="EMBL/GenBank/DDBJ databases">
        <authorList>
            <person name="Varghese N."/>
            <person name="Submissions S."/>
        </authorList>
    </citation>
    <scope>NUCLEOTIDE SEQUENCE [LARGE SCALE GENOMIC DNA]</scope>
    <source>
        <strain evidence="6">DSM 26899</strain>
    </source>
</reference>
<sequence length="288" mass="33605">MKVFKDFASYNTFMGMSEPLDEDIDVGYYDPPNIILGSDPVMVDFYRISIKIKFKRKATPFAESITAVFFNSPDLVIAPGWDAEPTYTGMYLQLSKKVIDQNRFLFKTYLDYGQHEALYLTEEEVDEISAVFGLLFKYYGSEKKQFGVLLSYVNVLISLVEAFYKRQFSTDPKQYNRIVTDFQQSLVEYYNQPTKQLPNVQYFADALGLTANYLGDIIKHYTQRSALENIHDFIIIKAKELLEQNAEMNTTEVAYELGFEYPNYFSKFFKKQVGLSPKEYRLQRINKE</sequence>
<evidence type="ECO:0000256" key="2">
    <source>
        <dbReference type="ARBA" id="ARBA00023125"/>
    </source>
</evidence>
<dbReference type="InterPro" id="IPR020449">
    <property type="entry name" value="Tscrpt_reg_AraC-type_HTH"/>
</dbReference>
<dbReference type="InterPro" id="IPR009057">
    <property type="entry name" value="Homeodomain-like_sf"/>
</dbReference>
<keyword evidence="1" id="KW-0805">Transcription regulation</keyword>
<dbReference type="PANTHER" id="PTHR43280">
    <property type="entry name" value="ARAC-FAMILY TRANSCRIPTIONAL REGULATOR"/>
    <property type="match status" value="1"/>
</dbReference>
<accession>A0A1M6Q1Q9</accession>
<dbReference type="GO" id="GO:0043565">
    <property type="term" value="F:sequence-specific DNA binding"/>
    <property type="evidence" value="ECO:0007669"/>
    <property type="project" value="InterPro"/>
</dbReference>
<organism evidence="5 6">
    <name type="scientific">Chryseobacterium polytrichastri</name>
    <dbReference type="NCBI Taxonomy" id="1302687"/>
    <lineage>
        <taxon>Bacteria</taxon>
        <taxon>Pseudomonadati</taxon>
        <taxon>Bacteroidota</taxon>
        <taxon>Flavobacteriia</taxon>
        <taxon>Flavobacteriales</taxon>
        <taxon>Weeksellaceae</taxon>
        <taxon>Chryseobacterium group</taxon>
        <taxon>Chryseobacterium</taxon>
    </lineage>
</organism>
<dbReference type="PRINTS" id="PR00032">
    <property type="entry name" value="HTHARAC"/>
</dbReference>
<keyword evidence="2 5" id="KW-0238">DNA-binding</keyword>
<dbReference type="PANTHER" id="PTHR43280:SF32">
    <property type="entry name" value="TRANSCRIPTIONAL REGULATORY PROTEIN"/>
    <property type="match status" value="1"/>
</dbReference>
<dbReference type="RefSeq" id="WP_073290028.1">
    <property type="nucleotide sequence ID" value="NZ_FRAV01000001.1"/>
</dbReference>
<dbReference type="PROSITE" id="PS01124">
    <property type="entry name" value="HTH_ARAC_FAMILY_2"/>
    <property type="match status" value="1"/>
</dbReference>